<name>A0A2I1GUQ5_9GLOM</name>
<dbReference type="EMBL" id="LLXI01000326">
    <property type="protein sequence ID" value="PKY44489.1"/>
    <property type="molecule type" value="Genomic_DNA"/>
</dbReference>
<dbReference type="SUPFAM" id="SSF48264">
    <property type="entry name" value="Cytochrome P450"/>
    <property type="match status" value="1"/>
</dbReference>
<organism evidence="2 3">
    <name type="scientific">Rhizophagus irregularis</name>
    <dbReference type="NCBI Taxonomy" id="588596"/>
    <lineage>
        <taxon>Eukaryota</taxon>
        <taxon>Fungi</taxon>
        <taxon>Fungi incertae sedis</taxon>
        <taxon>Mucoromycota</taxon>
        <taxon>Glomeromycotina</taxon>
        <taxon>Glomeromycetes</taxon>
        <taxon>Glomerales</taxon>
        <taxon>Glomeraceae</taxon>
        <taxon>Rhizophagus</taxon>
    </lineage>
</organism>
<protein>
    <submittedName>
        <fullName evidence="2">Uncharacterized protein</fullName>
    </submittedName>
</protein>
<sequence length="97" mass="11619">MKQVARIHPVIHALTRCIDKPNEIAEYHWPADTLFLSYSYLEEPNQFNPDRWMDENFEPKKNSFLYLKYEIDLVDMSPIKTMKGGIMVNDFLYRFIS</sequence>
<evidence type="ECO:0000313" key="2">
    <source>
        <dbReference type="EMBL" id="PKY50264.1"/>
    </source>
</evidence>
<dbReference type="GO" id="GO:0020037">
    <property type="term" value="F:heme binding"/>
    <property type="evidence" value="ECO:0007669"/>
    <property type="project" value="InterPro"/>
</dbReference>
<dbReference type="Gene3D" id="1.10.630.10">
    <property type="entry name" value="Cytochrome P450"/>
    <property type="match status" value="1"/>
</dbReference>
<dbReference type="GO" id="GO:0004497">
    <property type="term" value="F:monooxygenase activity"/>
    <property type="evidence" value="ECO:0007669"/>
    <property type="project" value="InterPro"/>
</dbReference>
<dbReference type="InterPro" id="IPR001128">
    <property type="entry name" value="Cyt_P450"/>
</dbReference>
<dbReference type="EMBL" id="LLXI01000849">
    <property type="protein sequence ID" value="PKY50264.1"/>
    <property type="molecule type" value="Genomic_DNA"/>
</dbReference>
<evidence type="ECO:0000313" key="3">
    <source>
        <dbReference type="Proteomes" id="UP000234323"/>
    </source>
</evidence>
<evidence type="ECO:0000313" key="1">
    <source>
        <dbReference type="EMBL" id="PKY44489.1"/>
    </source>
</evidence>
<comment type="caution">
    <text evidence="2">The sequence shown here is derived from an EMBL/GenBank/DDBJ whole genome shotgun (WGS) entry which is preliminary data.</text>
</comment>
<dbReference type="Proteomes" id="UP000234323">
    <property type="component" value="Unassembled WGS sequence"/>
</dbReference>
<dbReference type="Pfam" id="PF00067">
    <property type="entry name" value="p450"/>
    <property type="match status" value="1"/>
</dbReference>
<proteinExistence type="predicted"/>
<dbReference type="GO" id="GO:0016705">
    <property type="term" value="F:oxidoreductase activity, acting on paired donors, with incorporation or reduction of molecular oxygen"/>
    <property type="evidence" value="ECO:0007669"/>
    <property type="project" value="InterPro"/>
</dbReference>
<gene>
    <name evidence="1" type="ORF">RhiirA4_458805</name>
    <name evidence="2" type="ORF">RhiirA4_466649</name>
</gene>
<dbReference type="AlphaFoldDB" id="A0A2I1GUQ5"/>
<reference evidence="2 3" key="1">
    <citation type="submission" date="2015-10" db="EMBL/GenBank/DDBJ databases">
        <title>Genome analyses suggest a sexual origin of heterokaryosis in a supposedly ancient asexual fungus.</title>
        <authorList>
            <person name="Ropars J."/>
            <person name="Sedzielewska K."/>
            <person name="Noel J."/>
            <person name="Charron P."/>
            <person name="Farinelli L."/>
            <person name="Marton T."/>
            <person name="Kruger M."/>
            <person name="Pelin A."/>
            <person name="Brachmann A."/>
            <person name="Corradi N."/>
        </authorList>
    </citation>
    <scope>NUCLEOTIDE SEQUENCE [LARGE SCALE GENOMIC DNA]</scope>
    <source>
        <strain evidence="2 3">A4</strain>
    </source>
</reference>
<accession>A0A2I1GUQ5</accession>
<dbReference type="GO" id="GO:0005506">
    <property type="term" value="F:iron ion binding"/>
    <property type="evidence" value="ECO:0007669"/>
    <property type="project" value="InterPro"/>
</dbReference>
<keyword evidence="3" id="KW-1185">Reference proteome</keyword>
<dbReference type="InterPro" id="IPR036396">
    <property type="entry name" value="Cyt_P450_sf"/>
</dbReference>